<dbReference type="Proteomes" id="UP000324575">
    <property type="component" value="Unassembled WGS sequence"/>
</dbReference>
<accession>A0A5M8P255</accession>
<protein>
    <submittedName>
        <fullName evidence="1">Uncharacterized protein</fullName>
    </submittedName>
</protein>
<gene>
    <name evidence="1" type="ORF">EZS26_001529</name>
</gene>
<organism evidence="1 2">
    <name type="scientific">Candidatus Ordinivivax streblomastigis</name>
    <dbReference type="NCBI Taxonomy" id="2540710"/>
    <lineage>
        <taxon>Bacteria</taxon>
        <taxon>Pseudomonadati</taxon>
        <taxon>Bacteroidota</taxon>
        <taxon>Bacteroidia</taxon>
        <taxon>Bacteroidales</taxon>
        <taxon>Candidatus Ordinivivax</taxon>
    </lineage>
</organism>
<evidence type="ECO:0000313" key="1">
    <source>
        <dbReference type="EMBL" id="KAA6302416.1"/>
    </source>
</evidence>
<sequence length="35" mass="4126">MKTLLNIQKQMAKFALANEDLEIHNNLIISEIHKY</sequence>
<evidence type="ECO:0000313" key="2">
    <source>
        <dbReference type="Proteomes" id="UP000324575"/>
    </source>
</evidence>
<comment type="caution">
    <text evidence="1">The sequence shown here is derived from an EMBL/GenBank/DDBJ whole genome shotgun (WGS) entry which is preliminary data.</text>
</comment>
<reference evidence="1 2" key="1">
    <citation type="submission" date="2019-03" db="EMBL/GenBank/DDBJ databases">
        <title>Single cell metagenomics reveals metabolic interactions within the superorganism composed of flagellate Streblomastix strix and complex community of Bacteroidetes bacteria on its surface.</title>
        <authorList>
            <person name="Treitli S.C."/>
            <person name="Kolisko M."/>
            <person name="Husnik F."/>
            <person name="Keeling P."/>
            <person name="Hampl V."/>
        </authorList>
    </citation>
    <scope>NUCLEOTIDE SEQUENCE [LARGE SCALE GENOMIC DNA]</scope>
    <source>
        <strain evidence="1">St1</strain>
    </source>
</reference>
<dbReference type="AlphaFoldDB" id="A0A5M8P255"/>
<proteinExistence type="predicted"/>
<dbReference type="EMBL" id="SNRX01000008">
    <property type="protein sequence ID" value="KAA6302416.1"/>
    <property type="molecule type" value="Genomic_DNA"/>
</dbReference>
<name>A0A5M8P255_9BACT</name>